<dbReference type="Proteomes" id="UP000326950">
    <property type="component" value="Unassembled WGS sequence"/>
</dbReference>
<proteinExistence type="predicted"/>
<evidence type="ECO:0000313" key="2">
    <source>
        <dbReference type="Proteomes" id="UP000326950"/>
    </source>
</evidence>
<keyword evidence="2" id="KW-1185">Reference proteome</keyword>
<accession>A0A5N6UK97</accession>
<protein>
    <recommendedName>
        <fullName evidence="3">NmrA-like domain-containing protein</fullName>
    </recommendedName>
</protein>
<evidence type="ECO:0000313" key="1">
    <source>
        <dbReference type="EMBL" id="KAE8158923.1"/>
    </source>
</evidence>
<gene>
    <name evidence="1" type="ORF">BDV40DRAFT_291408</name>
</gene>
<dbReference type="SUPFAM" id="SSF51735">
    <property type="entry name" value="NAD(P)-binding Rossmann-fold domains"/>
    <property type="match status" value="1"/>
</dbReference>
<organism evidence="1 2">
    <name type="scientific">Aspergillus tamarii</name>
    <dbReference type="NCBI Taxonomy" id="41984"/>
    <lineage>
        <taxon>Eukaryota</taxon>
        <taxon>Fungi</taxon>
        <taxon>Dikarya</taxon>
        <taxon>Ascomycota</taxon>
        <taxon>Pezizomycotina</taxon>
        <taxon>Eurotiomycetes</taxon>
        <taxon>Eurotiomycetidae</taxon>
        <taxon>Eurotiales</taxon>
        <taxon>Aspergillaceae</taxon>
        <taxon>Aspergillus</taxon>
        <taxon>Aspergillus subgen. Circumdati</taxon>
    </lineage>
</organism>
<name>A0A5N6UK97_ASPTM</name>
<dbReference type="EMBL" id="ML738685">
    <property type="protein sequence ID" value="KAE8158923.1"/>
    <property type="molecule type" value="Genomic_DNA"/>
</dbReference>
<sequence>MSLAILVAGATGNTGRSTTETLSKLLQAPNSPLRNHRILTLTRSANSPVAQHLATLPGWLQTHHVIRAFVASHNKPNQFAEESTFHLALLHAGVEYVVRISTSAAFVRPDATAYYQRAHWALEALLAAPEFKNLQWTSLQPNIFGSYFLSPAAEFFKEYRKTGRADTMLKMMAAKDGAVGIIDADEVGVLAAHLLVQEDTAVHNGRR</sequence>
<dbReference type="AlphaFoldDB" id="A0A5N6UK97"/>
<dbReference type="Gene3D" id="3.40.50.720">
    <property type="entry name" value="NAD(P)-binding Rossmann-like Domain"/>
    <property type="match status" value="2"/>
</dbReference>
<dbReference type="OrthoDB" id="413314at2759"/>
<dbReference type="InterPro" id="IPR036291">
    <property type="entry name" value="NAD(P)-bd_dom_sf"/>
</dbReference>
<evidence type="ECO:0008006" key="3">
    <source>
        <dbReference type="Google" id="ProtNLM"/>
    </source>
</evidence>
<reference evidence="1 2" key="1">
    <citation type="submission" date="2019-04" db="EMBL/GenBank/DDBJ databases">
        <title>Friends and foes A comparative genomics study of 23 Aspergillus species from section Flavi.</title>
        <authorList>
            <consortium name="DOE Joint Genome Institute"/>
            <person name="Kjaerbolling I."/>
            <person name="Vesth T."/>
            <person name="Frisvad J.C."/>
            <person name="Nybo J.L."/>
            <person name="Theobald S."/>
            <person name="Kildgaard S."/>
            <person name="Isbrandt T."/>
            <person name="Kuo A."/>
            <person name="Sato A."/>
            <person name="Lyhne E.K."/>
            <person name="Kogle M.E."/>
            <person name="Wiebenga A."/>
            <person name="Kun R.S."/>
            <person name="Lubbers R.J."/>
            <person name="Makela M.R."/>
            <person name="Barry K."/>
            <person name="Chovatia M."/>
            <person name="Clum A."/>
            <person name="Daum C."/>
            <person name="Haridas S."/>
            <person name="He G."/>
            <person name="LaButti K."/>
            <person name="Lipzen A."/>
            <person name="Mondo S."/>
            <person name="Riley R."/>
            <person name="Salamov A."/>
            <person name="Simmons B.A."/>
            <person name="Magnuson J.K."/>
            <person name="Henrissat B."/>
            <person name="Mortensen U.H."/>
            <person name="Larsen T.O."/>
            <person name="Devries R.P."/>
            <person name="Grigoriev I.V."/>
            <person name="Machida M."/>
            <person name="Baker S.E."/>
            <person name="Andersen M.R."/>
        </authorList>
    </citation>
    <scope>NUCLEOTIDE SEQUENCE [LARGE SCALE GENOMIC DNA]</scope>
    <source>
        <strain evidence="1 2">CBS 117626</strain>
    </source>
</reference>